<gene>
    <name evidence="1" type="ORF">PHMEG_00036826</name>
</gene>
<dbReference type="AlphaFoldDB" id="A0A225UKF3"/>
<keyword evidence="2" id="KW-1185">Reference proteome</keyword>
<evidence type="ECO:0000313" key="1">
    <source>
        <dbReference type="EMBL" id="OWY93687.1"/>
    </source>
</evidence>
<dbReference type="OrthoDB" id="48943at2759"/>
<name>A0A225UKF3_9STRA</name>
<protein>
    <submittedName>
        <fullName evidence="1">P-type ATPase (P-ATPase)</fullName>
    </submittedName>
</protein>
<dbReference type="Proteomes" id="UP000198211">
    <property type="component" value="Unassembled WGS sequence"/>
</dbReference>
<sequence length="75" mass="8338">MSYRELPADWTHEQVETFADNREAVDESLSLLGLILFSNELKDDTADAIKKPKAGDIRTVRSRATTPYAAASLRA</sequence>
<dbReference type="EMBL" id="NBNE01015631">
    <property type="protein sequence ID" value="OWY93687.1"/>
    <property type="molecule type" value="Genomic_DNA"/>
</dbReference>
<accession>A0A225UKF3</accession>
<comment type="caution">
    <text evidence="1">The sequence shown here is derived from an EMBL/GenBank/DDBJ whole genome shotgun (WGS) entry which is preliminary data.</text>
</comment>
<proteinExistence type="predicted"/>
<evidence type="ECO:0000313" key="2">
    <source>
        <dbReference type="Proteomes" id="UP000198211"/>
    </source>
</evidence>
<organism evidence="1 2">
    <name type="scientific">Phytophthora megakarya</name>
    <dbReference type="NCBI Taxonomy" id="4795"/>
    <lineage>
        <taxon>Eukaryota</taxon>
        <taxon>Sar</taxon>
        <taxon>Stramenopiles</taxon>
        <taxon>Oomycota</taxon>
        <taxon>Peronosporomycetes</taxon>
        <taxon>Peronosporales</taxon>
        <taxon>Peronosporaceae</taxon>
        <taxon>Phytophthora</taxon>
    </lineage>
</organism>
<reference evidence="2" key="1">
    <citation type="submission" date="2017-03" db="EMBL/GenBank/DDBJ databases">
        <title>Phytopthora megakarya and P. palmivora, two closely related causual agents of cacao black pod achieved similar genome size and gene model numbers by different mechanisms.</title>
        <authorList>
            <person name="Ali S."/>
            <person name="Shao J."/>
            <person name="Larry D.J."/>
            <person name="Kronmiller B."/>
            <person name="Shen D."/>
            <person name="Strem M.D."/>
            <person name="Melnick R.L."/>
            <person name="Guiltinan M.J."/>
            <person name="Tyler B.M."/>
            <person name="Meinhardt L.W."/>
            <person name="Bailey B.A."/>
        </authorList>
    </citation>
    <scope>NUCLEOTIDE SEQUENCE [LARGE SCALE GENOMIC DNA]</scope>
    <source>
        <strain evidence="2">zdho120</strain>
    </source>
</reference>